<reference evidence="1" key="1">
    <citation type="submission" date="2019-10" db="EMBL/GenBank/DDBJ databases">
        <authorList>
            <consortium name="DOE Joint Genome Institute"/>
            <person name="Kuo A."/>
            <person name="Miyauchi S."/>
            <person name="Kiss E."/>
            <person name="Drula E."/>
            <person name="Kohler A."/>
            <person name="Sanchez-Garcia M."/>
            <person name="Andreopoulos B."/>
            <person name="Barry K.W."/>
            <person name="Bonito G."/>
            <person name="Buee M."/>
            <person name="Carver A."/>
            <person name="Chen C."/>
            <person name="Cichocki N."/>
            <person name="Clum A."/>
            <person name="Culley D."/>
            <person name="Crous P.W."/>
            <person name="Fauchery L."/>
            <person name="Girlanda M."/>
            <person name="Hayes R."/>
            <person name="Keri Z."/>
            <person name="Labutti K."/>
            <person name="Lipzen A."/>
            <person name="Lombard V."/>
            <person name="Magnuson J."/>
            <person name="Maillard F."/>
            <person name="Morin E."/>
            <person name="Murat C."/>
            <person name="Nolan M."/>
            <person name="Ohm R."/>
            <person name="Pangilinan J."/>
            <person name="Pereira M."/>
            <person name="Perotto S."/>
            <person name="Peter M."/>
            <person name="Riley R."/>
            <person name="Sitrit Y."/>
            <person name="Stielow B."/>
            <person name="Szollosi G."/>
            <person name="Zifcakova L."/>
            <person name="Stursova M."/>
            <person name="Spatafora J.W."/>
            <person name="Tedersoo L."/>
            <person name="Vaario L.-M."/>
            <person name="Yamada A."/>
            <person name="Yan M."/>
            <person name="Wang P."/>
            <person name="Xu J."/>
            <person name="Bruns T."/>
            <person name="Baldrian P."/>
            <person name="Vilgalys R."/>
            <person name="Henrissat B."/>
            <person name="Grigoriev I.V."/>
            <person name="Hibbett D."/>
            <person name="Nagy L.G."/>
            <person name="Martin F.M."/>
        </authorList>
    </citation>
    <scope>NUCLEOTIDE SEQUENCE</scope>
    <source>
        <strain evidence="1">P2</strain>
    </source>
</reference>
<name>A0ACB6ZQV0_THEGA</name>
<reference evidence="1" key="2">
    <citation type="journal article" date="2020" name="Nat. Commun.">
        <title>Large-scale genome sequencing of mycorrhizal fungi provides insights into the early evolution of symbiotic traits.</title>
        <authorList>
            <person name="Miyauchi S."/>
            <person name="Kiss E."/>
            <person name="Kuo A."/>
            <person name="Drula E."/>
            <person name="Kohler A."/>
            <person name="Sanchez-Garcia M."/>
            <person name="Morin E."/>
            <person name="Andreopoulos B."/>
            <person name="Barry K.W."/>
            <person name="Bonito G."/>
            <person name="Buee M."/>
            <person name="Carver A."/>
            <person name="Chen C."/>
            <person name="Cichocki N."/>
            <person name="Clum A."/>
            <person name="Culley D."/>
            <person name="Crous P.W."/>
            <person name="Fauchery L."/>
            <person name="Girlanda M."/>
            <person name="Hayes R.D."/>
            <person name="Keri Z."/>
            <person name="LaButti K."/>
            <person name="Lipzen A."/>
            <person name="Lombard V."/>
            <person name="Magnuson J."/>
            <person name="Maillard F."/>
            <person name="Murat C."/>
            <person name="Nolan M."/>
            <person name="Ohm R.A."/>
            <person name="Pangilinan J."/>
            <person name="Pereira M.F."/>
            <person name="Perotto S."/>
            <person name="Peter M."/>
            <person name="Pfister S."/>
            <person name="Riley R."/>
            <person name="Sitrit Y."/>
            <person name="Stielow J.B."/>
            <person name="Szollosi G."/>
            <person name="Zifcakova L."/>
            <person name="Stursova M."/>
            <person name="Spatafora J.W."/>
            <person name="Tedersoo L."/>
            <person name="Vaario L.M."/>
            <person name="Yamada A."/>
            <person name="Yan M."/>
            <person name="Wang P."/>
            <person name="Xu J."/>
            <person name="Bruns T."/>
            <person name="Baldrian P."/>
            <person name="Vilgalys R."/>
            <person name="Dunand C."/>
            <person name="Henrissat B."/>
            <person name="Grigoriev I.V."/>
            <person name="Hibbett D."/>
            <person name="Nagy L.G."/>
            <person name="Martin F.M."/>
        </authorList>
    </citation>
    <scope>NUCLEOTIDE SEQUENCE</scope>
    <source>
        <strain evidence="1">P2</strain>
    </source>
</reference>
<accession>A0ACB6ZQV0</accession>
<evidence type="ECO:0000313" key="1">
    <source>
        <dbReference type="EMBL" id="KAF9652022.1"/>
    </source>
</evidence>
<sequence length="1620" mass="184173">MTSSSPALRVRVNHIDHILVEPGPLDNSSQHLVPIIRVYGISSIGKKTCVHIHQVYPYFYIEYTGKVDPESVSSYVAEITRSLDCAIALSYKRNPLSPKSRFVRAVLLVKGVHFYGFHSSYAPFLKIHMIDSSYLTRAVTLLKSGVVMSKKFNVFESHISFYLQFMCDFNLYGCGWLDLGEVWRRGEDYFPDEESEQRVLDYENTPAVQALFKSSPHPTQSRMELEVDVVAFHVLNRHALSARKIHHKLSIPGPKLPTDPLVLSVRELWEDERRRRVAKGLDPSPELPADPSENSQTRWWDEIKRRIEAERGQEDPPQDNDWERWVPTTFESLDGLWEGGYRAWKPELTGDEPSDGPEPTFNDQSFNPYDSSSINGRRAGEPSQMLRSNVDETLLSSQQLNRLIDEESGRVDFQNQDLGFDENLEYEDGLLDEDVVDTVRNGSIPGPTSPAIPSTILQKITPDPEGSGSGAGTQWRTPIRRAPGSRKFPRTPPKFSISEEDRKPLGDVKTALDSMSTPTKETQAANQGPTEDPEENPFYVPTSTVVENDQLRSVKKRKTDRPLNVTFAPSPPSYPRHICFAEVTQIKRDTTNTHSRLTHCTSTPANHKLYEYAWKPPSVQELVATTDDHSIPNKIYQEVYCSKEADAPEHAKEYAGILFRIHGGTGLSALEEWGGEDKFPIPGPLERKKGPLRLPRIFGIDGWEYNRCPPSHREIRNWLVENPIQTETGKRKVTWTSQIEGPTQTWSSSGFGQTPGKKAKAPTREQQFMSILSLEVFVATRDDRFPDPNVDEIVAVFYAYQESSDDDDTEDVYQSRVVAVHNDRTDPKRLRDHPIETVNTELELLNRVTDIIVEFDPDILAGWETQSASWGYCDARGKTHGYDFPELISRAPGKRQSSTTIDNWDVTRTSTFKVIGRYVLDVWRIMRSEHSLEIYTFENTVFHVLRKRIPRYSHETLTRWYRQGDPAHTSRMVKYMVGKTVMVLRLLHVSETITKTAEFARVFGVDWFSVISRGSQFKVESFMFRIAKPESLVLLSPSKDDVGRQNAAECIPLIMEPKSDFYNSPLLVLDFQSLYPSIMIAYNYCYSTCLGRVVDFKGQNKLGVTDLARVPGLLGTMENHINVAPNGMIYAKPHVRRGLLGRMLKELLDTRVMVRHAMKGVKSDKALRRVLDARQLSLKYICNVTYGYTSATFSGRMPAVEIADSIVQSGRETLEKAIGVIETTQKWGAKVVYGDTDSLFIYLPGKTKDQAFRIGYDIANTITVMNPSPIKLKFEKVYLPCVLLAKKRYVGFKYETPDETVPIFDAKGIETVRRDGVLAQRKMTETCIKILFRTQDLSKVKQYCYSSWEKILDNRASIQDFVFAKEVRLGTYSDKGAPPPGAMVAARRRAVDPNDEPQYGDRIAYVITVGETDTRLADRAVPPEDMFQRQIDGVYYITHVLIPPLERVFNLVGADVRGWYDEMPKSFRVEQEDMHSSSPRKRKEVVDGESCRCLVCHSITAEELCPRCLWDPYKAILSLSNRVKKLERRLLDTHRVCSSCTGAAMSEQIECTSTDCPWLYSRKKAEGKVDQVARLQELIKELELSASLEESHTPSLSPEPEEGYTRESNTETASWPDERL</sequence>
<evidence type="ECO:0000313" key="2">
    <source>
        <dbReference type="Proteomes" id="UP000886501"/>
    </source>
</evidence>
<keyword evidence="2" id="KW-1185">Reference proteome</keyword>
<comment type="caution">
    <text evidence="1">The sequence shown here is derived from an EMBL/GenBank/DDBJ whole genome shotgun (WGS) entry which is preliminary data.</text>
</comment>
<organism evidence="1 2">
    <name type="scientific">Thelephora ganbajun</name>
    <name type="common">Ganba fungus</name>
    <dbReference type="NCBI Taxonomy" id="370292"/>
    <lineage>
        <taxon>Eukaryota</taxon>
        <taxon>Fungi</taxon>
        <taxon>Dikarya</taxon>
        <taxon>Basidiomycota</taxon>
        <taxon>Agaricomycotina</taxon>
        <taxon>Agaricomycetes</taxon>
        <taxon>Thelephorales</taxon>
        <taxon>Thelephoraceae</taxon>
        <taxon>Thelephora</taxon>
    </lineage>
</organism>
<dbReference type="EMBL" id="MU117971">
    <property type="protein sequence ID" value="KAF9652022.1"/>
    <property type="molecule type" value="Genomic_DNA"/>
</dbReference>
<protein>
    <submittedName>
        <fullName evidence="1">Uncharacterized protein</fullName>
    </submittedName>
</protein>
<gene>
    <name evidence="1" type="ORF">BDM02DRAFT_3153972</name>
</gene>
<proteinExistence type="predicted"/>
<dbReference type="Proteomes" id="UP000886501">
    <property type="component" value="Unassembled WGS sequence"/>
</dbReference>